<dbReference type="EMBL" id="UINC01065153">
    <property type="protein sequence ID" value="SVB94502.1"/>
    <property type="molecule type" value="Genomic_DNA"/>
</dbReference>
<evidence type="ECO:0000313" key="1">
    <source>
        <dbReference type="EMBL" id="SVB94502.1"/>
    </source>
</evidence>
<sequence length="33" mass="3816">MSHPHLEVQNSTCMFARASLERDHLNKLAKFGF</sequence>
<dbReference type="AlphaFoldDB" id="A0A382I5A7"/>
<gene>
    <name evidence="1" type="ORF">METZ01_LOCUS247356</name>
</gene>
<protein>
    <submittedName>
        <fullName evidence="1">Uncharacterized protein</fullName>
    </submittedName>
</protein>
<name>A0A382I5A7_9ZZZZ</name>
<reference evidence="1" key="1">
    <citation type="submission" date="2018-05" db="EMBL/GenBank/DDBJ databases">
        <authorList>
            <person name="Lanie J.A."/>
            <person name="Ng W.-L."/>
            <person name="Kazmierczak K.M."/>
            <person name="Andrzejewski T.M."/>
            <person name="Davidsen T.M."/>
            <person name="Wayne K.J."/>
            <person name="Tettelin H."/>
            <person name="Glass J.I."/>
            <person name="Rusch D."/>
            <person name="Podicherti R."/>
            <person name="Tsui H.-C.T."/>
            <person name="Winkler M.E."/>
        </authorList>
    </citation>
    <scope>NUCLEOTIDE SEQUENCE</scope>
</reference>
<accession>A0A382I5A7</accession>
<organism evidence="1">
    <name type="scientific">marine metagenome</name>
    <dbReference type="NCBI Taxonomy" id="408172"/>
    <lineage>
        <taxon>unclassified sequences</taxon>
        <taxon>metagenomes</taxon>
        <taxon>ecological metagenomes</taxon>
    </lineage>
</organism>
<proteinExistence type="predicted"/>